<sequence>MTTQNETSLPDGTVGCLSGVRILDLSRLAPGPYCSMLLADMGADVTVVGGGAGSLPIASLSRGKRLIGLDLKSAAGRKAFLLLASEADVVIEGYRPGVTKRLGIDYETLSALNPSLVYCSITGYGQTGPMSDRAGHDINYVAMSGAIGAFGPMNGVPAVPLNLLADFAGGSLFAAIGILGALHARQRSGTGGYIDASMVDGCLSLMTMHFQDWGQSVLKARGDGLVAGNAPYYRCYECADGKFVAVGALEPKFFVQLWTGLGFDDPVPAHLDRGTWQEMTSRFETAFASRSRDEWTERFRKVDACVTPVIDPDEARTHPQNTQRHPFLQSDGVAMAPKITSSLSNGLGKPMQDETEMVLRELGLEPEEIKLARAATSSADGLSWPPL</sequence>
<dbReference type="Pfam" id="PF02515">
    <property type="entry name" value="CoA_transf_3"/>
    <property type="match status" value="1"/>
</dbReference>
<dbReference type="InterPro" id="IPR044855">
    <property type="entry name" value="CoA-Trfase_III_dom3_sf"/>
</dbReference>
<dbReference type="STRING" id="1166073.SAMN05192530_10240"/>
<gene>
    <name evidence="1" type="ORF">SAMN05192530_10240</name>
</gene>
<organism evidence="1 2">
    <name type="scientific">Aureimonas jatrophae</name>
    <dbReference type="NCBI Taxonomy" id="1166073"/>
    <lineage>
        <taxon>Bacteria</taxon>
        <taxon>Pseudomonadati</taxon>
        <taxon>Pseudomonadota</taxon>
        <taxon>Alphaproteobacteria</taxon>
        <taxon>Hyphomicrobiales</taxon>
        <taxon>Aurantimonadaceae</taxon>
        <taxon>Aureimonas</taxon>
    </lineage>
</organism>
<dbReference type="PANTHER" id="PTHR48228:SF5">
    <property type="entry name" value="ALPHA-METHYLACYL-COA RACEMASE"/>
    <property type="match status" value="1"/>
</dbReference>
<dbReference type="EMBL" id="FNIT01000002">
    <property type="protein sequence ID" value="SDN81787.1"/>
    <property type="molecule type" value="Genomic_DNA"/>
</dbReference>
<evidence type="ECO:0000313" key="2">
    <source>
        <dbReference type="Proteomes" id="UP000198793"/>
    </source>
</evidence>
<evidence type="ECO:0000313" key="1">
    <source>
        <dbReference type="EMBL" id="SDN81787.1"/>
    </source>
</evidence>
<keyword evidence="2" id="KW-1185">Reference proteome</keyword>
<dbReference type="Gene3D" id="3.30.1540.10">
    <property type="entry name" value="formyl-coa transferase, domain 3"/>
    <property type="match status" value="1"/>
</dbReference>
<dbReference type="GO" id="GO:0003824">
    <property type="term" value="F:catalytic activity"/>
    <property type="evidence" value="ECO:0007669"/>
    <property type="project" value="InterPro"/>
</dbReference>
<dbReference type="Gene3D" id="3.40.50.10540">
    <property type="entry name" value="Crotonobetainyl-coa:carnitine coa-transferase, domain 1"/>
    <property type="match status" value="1"/>
</dbReference>
<dbReference type="InterPro" id="IPR023606">
    <property type="entry name" value="CoA-Trfase_III_dom_1_sf"/>
</dbReference>
<dbReference type="RefSeq" id="WP_090669786.1">
    <property type="nucleotide sequence ID" value="NZ_FNIT01000002.1"/>
</dbReference>
<name>A0A1H0EH54_9HYPH</name>
<reference evidence="1 2" key="1">
    <citation type="submission" date="2016-10" db="EMBL/GenBank/DDBJ databases">
        <authorList>
            <person name="de Groot N.N."/>
        </authorList>
    </citation>
    <scope>NUCLEOTIDE SEQUENCE [LARGE SCALE GENOMIC DNA]</scope>
    <source>
        <strain evidence="2">L7-484,KACC 16230,DSM 25025</strain>
    </source>
</reference>
<accession>A0A1H0EH54</accession>
<dbReference type="InterPro" id="IPR003673">
    <property type="entry name" value="CoA-Trfase_fam_III"/>
</dbReference>
<dbReference type="InterPro" id="IPR050509">
    <property type="entry name" value="CoA-transferase_III"/>
</dbReference>
<proteinExistence type="predicted"/>
<dbReference type="Proteomes" id="UP000198793">
    <property type="component" value="Unassembled WGS sequence"/>
</dbReference>
<dbReference type="OrthoDB" id="9806585at2"/>
<dbReference type="PANTHER" id="PTHR48228">
    <property type="entry name" value="SUCCINYL-COA--D-CITRAMALATE COA-TRANSFERASE"/>
    <property type="match status" value="1"/>
</dbReference>
<protein>
    <submittedName>
        <fullName evidence="1">Alpha-methylacyl-CoA racemase</fullName>
    </submittedName>
</protein>
<dbReference type="SUPFAM" id="SSF89796">
    <property type="entry name" value="CoA-transferase family III (CaiB/BaiF)"/>
    <property type="match status" value="1"/>
</dbReference>
<dbReference type="AlphaFoldDB" id="A0A1H0EH54"/>